<gene>
    <name evidence="2" type="ORF">ACFOM9_06165</name>
</gene>
<sequence length="144" mass="15905">MSPPTTTSQPEPGADGAIVVFDGACALCSGWVGFLLRHDRARRFRFAAMQGDTGRRLLAAHGLDPDDPMSFLLLDAAGATTDSDAIIAVLARLGGAWRIARALSVVPRGLRDPLYRWLARNRYRWFGRKDACYLPTEADRDRFL</sequence>
<protein>
    <submittedName>
        <fullName evidence="2">Thiol-disulfide oxidoreductase DCC family protein</fullName>
    </submittedName>
</protein>
<dbReference type="InterPro" id="IPR007263">
    <property type="entry name" value="DCC1-like"/>
</dbReference>
<accession>A0ABV7URV0</accession>
<proteinExistence type="predicted"/>
<dbReference type="Proteomes" id="UP001595724">
    <property type="component" value="Unassembled WGS sequence"/>
</dbReference>
<feature type="transmembrane region" description="Helical" evidence="1">
    <location>
        <begin position="16"/>
        <end position="36"/>
    </location>
</feature>
<evidence type="ECO:0000313" key="3">
    <source>
        <dbReference type="Proteomes" id="UP001595724"/>
    </source>
</evidence>
<keyword evidence="3" id="KW-1185">Reference proteome</keyword>
<keyword evidence="1" id="KW-1133">Transmembrane helix</keyword>
<keyword evidence="1" id="KW-0812">Transmembrane</keyword>
<evidence type="ECO:0000256" key="1">
    <source>
        <dbReference type="SAM" id="Phobius"/>
    </source>
</evidence>
<dbReference type="PANTHER" id="PTHR33639">
    <property type="entry name" value="THIOL-DISULFIDE OXIDOREDUCTASE DCC"/>
    <property type="match status" value="1"/>
</dbReference>
<dbReference type="RefSeq" id="WP_386707676.1">
    <property type="nucleotide sequence ID" value="NZ_JBHRYF010000002.1"/>
</dbReference>
<evidence type="ECO:0000313" key="2">
    <source>
        <dbReference type="EMBL" id="MFC3659664.1"/>
    </source>
</evidence>
<dbReference type="PANTHER" id="PTHR33639:SF2">
    <property type="entry name" value="DUF393 DOMAIN-CONTAINING PROTEIN"/>
    <property type="match status" value="1"/>
</dbReference>
<keyword evidence="1" id="KW-0472">Membrane</keyword>
<name>A0ABV7URV0_9GAMM</name>
<dbReference type="EMBL" id="JBHRYF010000002">
    <property type="protein sequence ID" value="MFC3659664.1"/>
    <property type="molecule type" value="Genomic_DNA"/>
</dbReference>
<comment type="caution">
    <text evidence="2">The sequence shown here is derived from an EMBL/GenBank/DDBJ whole genome shotgun (WGS) entry which is preliminary data.</text>
</comment>
<dbReference type="Pfam" id="PF04134">
    <property type="entry name" value="DCC1-like"/>
    <property type="match status" value="1"/>
</dbReference>
<reference evidence="3" key="1">
    <citation type="journal article" date="2019" name="Int. J. Syst. Evol. Microbiol.">
        <title>The Global Catalogue of Microorganisms (GCM) 10K type strain sequencing project: providing services to taxonomists for standard genome sequencing and annotation.</title>
        <authorList>
            <consortium name="The Broad Institute Genomics Platform"/>
            <consortium name="The Broad Institute Genome Sequencing Center for Infectious Disease"/>
            <person name="Wu L."/>
            <person name="Ma J."/>
        </authorList>
    </citation>
    <scope>NUCLEOTIDE SEQUENCE [LARGE SCALE GENOMIC DNA]</scope>
    <source>
        <strain evidence="3">KCTC 42211</strain>
    </source>
</reference>
<dbReference type="InterPro" id="IPR052927">
    <property type="entry name" value="DCC_oxidoreductase"/>
</dbReference>
<organism evidence="2 3">
    <name type="scientific">Luteimonas notoginsengisoli</name>
    <dbReference type="NCBI Taxonomy" id="1578200"/>
    <lineage>
        <taxon>Bacteria</taxon>
        <taxon>Pseudomonadati</taxon>
        <taxon>Pseudomonadota</taxon>
        <taxon>Gammaproteobacteria</taxon>
        <taxon>Lysobacterales</taxon>
        <taxon>Lysobacteraceae</taxon>
        <taxon>Luteimonas</taxon>
    </lineage>
</organism>